<organism evidence="1 2">
    <name type="scientific">Cochliobolus heterostrophus (strain C5 / ATCC 48332 / race O)</name>
    <name type="common">Southern corn leaf blight fungus</name>
    <name type="synonym">Bipolaris maydis</name>
    <dbReference type="NCBI Taxonomy" id="701091"/>
    <lineage>
        <taxon>Eukaryota</taxon>
        <taxon>Fungi</taxon>
        <taxon>Dikarya</taxon>
        <taxon>Ascomycota</taxon>
        <taxon>Pezizomycotina</taxon>
        <taxon>Dothideomycetes</taxon>
        <taxon>Pleosporomycetidae</taxon>
        <taxon>Pleosporales</taxon>
        <taxon>Pleosporineae</taxon>
        <taxon>Pleosporaceae</taxon>
        <taxon>Bipolaris</taxon>
    </lineage>
</organism>
<proteinExistence type="predicted"/>
<reference evidence="1 2" key="1">
    <citation type="journal article" date="2012" name="PLoS Pathog.">
        <title>Diverse lifestyles and strategies of plant pathogenesis encoded in the genomes of eighteen Dothideomycetes fungi.</title>
        <authorList>
            <person name="Ohm R.A."/>
            <person name="Feau N."/>
            <person name="Henrissat B."/>
            <person name="Schoch C.L."/>
            <person name="Horwitz B.A."/>
            <person name="Barry K.W."/>
            <person name="Condon B.J."/>
            <person name="Copeland A.C."/>
            <person name="Dhillon B."/>
            <person name="Glaser F."/>
            <person name="Hesse C.N."/>
            <person name="Kosti I."/>
            <person name="LaButti K."/>
            <person name="Lindquist E.A."/>
            <person name="Lucas S."/>
            <person name="Salamov A.A."/>
            <person name="Bradshaw R.E."/>
            <person name="Ciuffetti L."/>
            <person name="Hamelin R.C."/>
            <person name="Kema G.H.J."/>
            <person name="Lawrence C."/>
            <person name="Scott J.A."/>
            <person name="Spatafora J.W."/>
            <person name="Turgeon B.G."/>
            <person name="de Wit P.J.G.M."/>
            <person name="Zhong S."/>
            <person name="Goodwin S.B."/>
            <person name="Grigoriev I.V."/>
        </authorList>
    </citation>
    <scope>NUCLEOTIDE SEQUENCE [LARGE SCALE GENOMIC DNA]</scope>
    <source>
        <strain evidence="2">C5 / ATCC 48332 / race O</strain>
    </source>
</reference>
<keyword evidence="2" id="KW-1185">Reference proteome</keyword>
<dbReference type="EMBL" id="KB445573">
    <property type="protein sequence ID" value="EMD93381.1"/>
    <property type="molecule type" value="Genomic_DNA"/>
</dbReference>
<evidence type="ECO:0000313" key="1">
    <source>
        <dbReference type="EMBL" id="EMD93381.1"/>
    </source>
</evidence>
<reference evidence="2" key="2">
    <citation type="journal article" date="2013" name="PLoS Genet.">
        <title>Comparative genome structure, secondary metabolite, and effector coding capacity across Cochliobolus pathogens.</title>
        <authorList>
            <person name="Condon B.J."/>
            <person name="Leng Y."/>
            <person name="Wu D."/>
            <person name="Bushley K.E."/>
            <person name="Ohm R.A."/>
            <person name="Otillar R."/>
            <person name="Martin J."/>
            <person name="Schackwitz W."/>
            <person name="Grimwood J."/>
            <person name="MohdZainudin N."/>
            <person name="Xue C."/>
            <person name="Wang R."/>
            <person name="Manning V.A."/>
            <person name="Dhillon B."/>
            <person name="Tu Z.J."/>
            <person name="Steffenson B.J."/>
            <person name="Salamov A."/>
            <person name="Sun H."/>
            <person name="Lowry S."/>
            <person name="LaButti K."/>
            <person name="Han J."/>
            <person name="Copeland A."/>
            <person name="Lindquist E."/>
            <person name="Barry K."/>
            <person name="Schmutz J."/>
            <person name="Baker S.E."/>
            <person name="Ciuffetti L.M."/>
            <person name="Grigoriev I.V."/>
            <person name="Zhong S."/>
            <person name="Turgeon B.G."/>
        </authorList>
    </citation>
    <scope>NUCLEOTIDE SEQUENCE [LARGE SCALE GENOMIC DNA]</scope>
    <source>
        <strain evidence="2">C5 / ATCC 48332 / race O</strain>
    </source>
</reference>
<dbReference type="OrthoDB" id="10434390at2759"/>
<name>M2UI91_COCH5</name>
<gene>
    <name evidence="1" type="ORF">COCHEDRAFT_1020490</name>
</gene>
<accession>M2UI91</accession>
<sequence length="138" mass="15015">MLPTPLACTHPPTVFNHANPSHFRPPRTFNLLAYTAAAVCDAPRSTTSGCWSSAMLMLHGQRSTHTATLQPILASTCHWGCLPSNTQVTRSGDYCRLLTPVCDRRAVPNGCKQLPGLRPLPCISPLYRATIADDDDDD</sequence>
<dbReference type="Proteomes" id="UP000016936">
    <property type="component" value="Unassembled WGS sequence"/>
</dbReference>
<dbReference type="AlphaFoldDB" id="M2UI91"/>
<dbReference type="HOGENOM" id="CLU_154002_0_0_1"/>
<evidence type="ECO:0000313" key="2">
    <source>
        <dbReference type="Proteomes" id="UP000016936"/>
    </source>
</evidence>
<protein>
    <submittedName>
        <fullName evidence="1">Uncharacterized protein</fullName>
    </submittedName>
</protein>